<evidence type="ECO:0000256" key="6">
    <source>
        <dbReference type="ARBA" id="ARBA00022840"/>
    </source>
</evidence>
<dbReference type="Gene3D" id="3.30.200.20">
    <property type="entry name" value="Phosphorylase Kinase, domain 1"/>
    <property type="match status" value="1"/>
</dbReference>
<evidence type="ECO:0000256" key="7">
    <source>
        <dbReference type="ARBA" id="ARBA00047899"/>
    </source>
</evidence>
<proteinExistence type="predicted"/>
<evidence type="ECO:0000256" key="11">
    <source>
        <dbReference type="SAM" id="MobiDB-lite"/>
    </source>
</evidence>
<dbReference type="GO" id="GO:0005524">
    <property type="term" value="F:ATP binding"/>
    <property type="evidence" value="ECO:0007669"/>
    <property type="project" value="UniProtKB-KW"/>
</dbReference>
<evidence type="ECO:0000256" key="4">
    <source>
        <dbReference type="ARBA" id="ARBA00022741"/>
    </source>
</evidence>
<comment type="catalytic activity">
    <reaction evidence="7">
        <text>L-threonyl-[protein] + ATP = O-phospho-L-threonyl-[protein] + ADP + H(+)</text>
        <dbReference type="Rhea" id="RHEA:46608"/>
        <dbReference type="Rhea" id="RHEA-COMP:11060"/>
        <dbReference type="Rhea" id="RHEA-COMP:11605"/>
        <dbReference type="ChEBI" id="CHEBI:15378"/>
        <dbReference type="ChEBI" id="CHEBI:30013"/>
        <dbReference type="ChEBI" id="CHEBI:30616"/>
        <dbReference type="ChEBI" id="CHEBI:61977"/>
        <dbReference type="ChEBI" id="CHEBI:456216"/>
        <dbReference type="EC" id="2.7.11.1"/>
    </reaction>
</comment>
<evidence type="ECO:0000313" key="14">
    <source>
        <dbReference type="EMBL" id="KNC83880.1"/>
    </source>
</evidence>
<dbReference type="PANTHER" id="PTHR48006:SF102">
    <property type="entry name" value="LEUCINE-RICH REPEAT-CONTAINING PROTEIN DDB_G0281931-RELATED"/>
    <property type="match status" value="1"/>
</dbReference>
<dbReference type="Gene3D" id="1.10.510.10">
    <property type="entry name" value="Transferase(Phosphotransferase) domain 1"/>
    <property type="match status" value="1"/>
</dbReference>
<feature type="domain" description="RING-type" evidence="13">
    <location>
        <begin position="1096"/>
        <end position="1134"/>
    </location>
</feature>
<dbReference type="EMBL" id="KQ241804">
    <property type="protein sequence ID" value="KNC83880.1"/>
    <property type="molecule type" value="Genomic_DNA"/>
</dbReference>
<feature type="domain" description="Protein kinase" evidence="12">
    <location>
        <begin position="695"/>
        <end position="1046"/>
    </location>
</feature>
<dbReference type="AlphaFoldDB" id="A0A0L0G498"/>
<dbReference type="PROSITE" id="PS50011">
    <property type="entry name" value="PROTEIN_KINASE_DOM"/>
    <property type="match status" value="1"/>
</dbReference>
<keyword evidence="5 14" id="KW-0418">Kinase</keyword>
<dbReference type="InterPro" id="IPR008271">
    <property type="entry name" value="Ser/Thr_kinase_AS"/>
</dbReference>
<keyword evidence="9" id="KW-0862">Zinc</keyword>
<dbReference type="RefSeq" id="XP_014157782.1">
    <property type="nucleotide sequence ID" value="XM_014302307.1"/>
</dbReference>
<dbReference type="Gene3D" id="3.30.40.10">
    <property type="entry name" value="Zinc/RING finger domain, C3HC4 (zinc finger)"/>
    <property type="match status" value="1"/>
</dbReference>
<evidence type="ECO:0000256" key="10">
    <source>
        <dbReference type="SAM" id="Coils"/>
    </source>
</evidence>
<evidence type="ECO:0000256" key="9">
    <source>
        <dbReference type="PROSITE-ProRule" id="PRU00175"/>
    </source>
</evidence>
<dbReference type="STRING" id="667725.A0A0L0G498"/>
<dbReference type="InterPro" id="IPR001245">
    <property type="entry name" value="Ser-Thr/Tyr_kinase_cat_dom"/>
</dbReference>
<evidence type="ECO:0000259" key="12">
    <source>
        <dbReference type="PROSITE" id="PS50011"/>
    </source>
</evidence>
<evidence type="ECO:0000259" key="13">
    <source>
        <dbReference type="PROSITE" id="PS50089"/>
    </source>
</evidence>
<dbReference type="SUPFAM" id="SSF57850">
    <property type="entry name" value="RING/U-box"/>
    <property type="match status" value="1"/>
</dbReference>
<feature type="coiled-coil region" evidence="10">
    <location>
        <begin position="632"/>
        <end position="666"/>
    </location>
</feature>
<dbReference type="OrthoDB" id="4062651at2759"/>
<keyword evidence="6" id="KW-0067">ATP-binding</keyword>
<feature type="compositionally biased region" description="Polar residues" evidence="11">
    <location>
        <begin position="89"/>
        <end position="138"/>
    </location>
</feature>
<dbReference type="eggNOG" id="KOG1187">
    <property type="taxonomic scope" value="Eukaryota"/>
</dbReference>
<feature type="region of interest" description="Disordered" evidence="11">
    <location>
        <begin position="1"/>
        <end position="21"/>
    </location>
</feature>
<dbReference type="Proteomes" id="UP000054560">
    <property type="component" value="Unassembled WGS sequence"/>
</dbReference>
<evidence type="ECO:0000256" key="8">
    <source>
        <dbReference type="ARBA" id="ARBA00048679"/>
    </source>
</evidence>
<dbReference type="InterPro" id="IPR011009">
    <property type="entry name" value="Kinase-like_dom_sf"/>
</dbReference>
<reference evidence="14 15" key="1">
    <citation type="submission" date="2011-02" db="EMBL/GenBank/DDBJ databases">
        <title>The Genome Sequence of Sphaeroforma arctica JP610.</title>
        <authorList>
            <consortium name="The Broad Institute Genome Sequencing Platform"/>
            <person name="Russ C."/>
            <person name="Cuomo C."/>
            <person name="Young S.K."/>
            <person name="Zeng Q."/>
            <person name="Gargeya S."/>
            <person name="Alvarado L."/>
            <person name="Berlin A."/>
            <person name="Chapman S.B."/>
            <person name="Chen Z."/>
            <person name="Freedman E."/>
            <person name="Gellesch M."/>
            <person name="Goldberg J."/>
            <person name="Griggs A."/>
            <person name="Gujja S."/>
            <person name="Heilman E."/>
            <person name="Heiman D."/>
            <person name="Howarth C."/>
            <person name="Mehta T."/>
            <person name="Neiman D."/>
            <person name="Pearson M."/>
            <person name="Roberts A."/>
            <person name="Saif S."/>
            <person name="Shea T."/>
            <person name="Shenoy N."/>
            <person name="Sisk P."/>
            <person name="Stolte C."/>
            <person name="Sykes S."/>
            <person name="White J."/>
            <person name="Yandava C."/>
            <person name="Burger G."/>
            <person name="Gray M.W."/>
            <person name="Holland P.W.H."/>
            <person name="King N."/>
            <person name="Lang F.B.F."/>
            <person name="Roger A.J."/>
            <person name="Ruiz-Trillo I."/>
            <person name="Haas B."/>
            <person name="Nusbaum C."/>
            <person name="Birren B."/>
        </authorList>
    </citation>
    <scope>NUCLEOTIDE SEQUENCE [LARGE SCALE GENOMIC DNA]</scope>
    <source>
        <strain evidence="14 15">JP610</strain>
    </source>
</reference>
<dbReference type="FunFam" id="3.30.200.20:FF:000039">
    <property type="entry name" value="receptor-like protein kinase FERONIA"/>
    <property type="match status" value="1"/>
</dbReference>
<feature type="region of interest" description="Disordered" evidence="11">
    <location>
        <begin position="155"/>
        <end position="221"/>
    </location>
</feature>
<dbReference type="PROSITE" id="PS00108">
    <property type="entry name" value="PROTEIN_KINASE_ST"/>
    <property type="match status" value="1"/>
</dbReference>
<keyword evidence="2" id="KW-0723">Serine/threonine-protein kinase</keyword>
<feature type="region of interest" description="Disordered" evidence="11">
    <location>
        <begin position="70"/>
        <end position="139"/>
    </location>
</feature>
<keyword evidence="10" id="KW-0175">Coiled coil</keyword>
<accession>A0A0L0G498</accession>
<evidence type="ECO:0000313" key="15">
    <source>
        <dbReference type="Proteomes" id="UP000054560"/>
    </source>
</evidence>
<dbReference type="PROSITE" id="PS50089">
    <property type="entry name" value="ZF_RING_2"/>
    <property type="match status" value="1"/>
</dbReference>
<dbReference type="Pfam" id="PF07714">
    <property type="entry name" value="PK_Tyr_Ser-Thr"/>
    <property type="match status" value="1"/>
</dbReference>
<keyword evidence="15" id="KW-1185">Reference proteome</keyword>
<evidence type="ECO:0000256" key="3">
    <source>
        <dbReference type="ARBA" id="ARBA00022679"/>
    </source>
</evidence>
<evidence type="ECO:0000256" key="2">
    <source>
        <dbReference type="ARBA" id="ARBA00022527"/>
    </source>
</evidence>
<comment type="catalytic activity">
    <reaction evidence="8">
        <text>L-seryl-[protein] + ATP = O-phospho-L-seryl-[protein] + ADP + H(+)</text>
        <dbReference type="Rhea" id="RHEA:17989"/>
        <dbReference type="Rhea" id="RHEA-COMP:9863"/>
        <dbReference type="Rhea" id="RHEA-COMP:11604"/>
        <dbReference type="ChEBI" id="CHEBI:15378"/>
        <dbReference type="ChEBI" id="CHEBI:29999"/>
        <dbReference type="ChEBI" id="CHEBI:30616"/>
        <dbReference type="ChEBI" id="CHEBI:83421"/>
        <dbReference type="ChEBI" id="CHEBI:456216"/>
        <dbReference type="EC" id="2.7.11.1"/>
    </reaction>
</comment>
<keyword evidence="9" id="KW-0479">Metal-binding</keyword>
<dbReference type="InterPro" id="IPR013083">
    <property type="entry name" value="Znf_RING/FYVE/PHD"/>
</dbReference>
<dbReference type="SUPFAM" id="SSF56112">
    <property type="entry name" value="Protein kinase-like (PK-like)"/>
    <property type="match status" value="1"/>
</dbReference>
<organism evidence="14 15">
    <name type="scientific">Sphaeroforma arctica JP610</name>
    <dbReference type="NCBI Taxonomy" id="667725"/>
    <lineage>
        <taxon>Eukaryota</taxon>
        <taxon>Ichthyosporea</taxon>
        <taxon>Ichthyophonida</taxon>
        <taxon>Sphaeroforma</taxon>
    </lineage>
</organism>
<name>A0A0L0G498_9EUKA</name>
<evidence type="ECO:0000256" key="1">
    <source>
        <dbReference type="ARBA" id="ARBA00012513"/>
    </source>
</evidence>
<gene>
    <name evidence="14" type="ORF">SARC_03905</name>
</gene>
<sequence>MTYVEPPSSTRVNILPQSQDDKGLMYASRTASETVNTAATVRPEIPVRRSEPVAVYASIVPQYQQTLGSIAGFPSPRVSTPSPGLAYSPTDTMPHTDTQTRTAHQEQVGNQRRLSEHIQPSQPAHSQLPQQSSNQPANSAKEYIRSNNVAYLQQHSHPASGDAGYDWQPRDVDVSDRAKSDHQASSRGQQPVDMKQTDTHTHLELPTARRRSVQNAPTSPLLSYITARRRQSPARAHTLKNSGPVLEFSANGTQLSTVGSATAGQDNAVDGERNIVDASDELNELRRAMSLPPSTGAETGLGMNILLGTEGQPDLGGRLDAELHQAHADGHMLTHKIAATHMDNIAVTPGAGHVPLSPITSQQLRDGVNITVSTNTHDHQEPHPHRVYFDEASSRRAQTLTPTVPQRQSDECVLPKLGNGNERVQLDRVSMGTEESSANQPAQDMQSLDSKGGYWGSPLFNSDGAPNVGTSIYRHSSYPAPTTPNMKTLAITEDEHSQFALGKMLTMGGAPVSPLGRSEANIDSAGDMNAGIQQATPTKAYKQRPLSAPTQPSQGLAQIPADPTLGEMVVAQPHASVVEHPNAQERLPWQTYDPEQVQIQSHAQAQAPMDLHHDCVSIVQYESLKYQSSNIENALKRELMTTRKRLEEVKDERDLAERRLQEFQYLANVTQPSDFGGSGLINFKYDELQHATNNWDDKNKIGEGGFGPVYRGVLHGQSVAIKTQSTGSDQGALEFAREVAVLAKYRHKHLVSLMGIVRSASYLCLVYEYMSLGSVRDVLDHKGLGVDALPLTWIDRISISLQSAKGLLYLHRGTTPPVLHLDFKTANILLDKDLHAKVADFGLVRSTPELMQGTHAMTRRLNGTHGYICPEYASSGRITDRTDVYSFGVVLLEMLTGLRAIDETLPVADLVNRVKDYTKFRCGDFKSRQRVSMSTDVSGEKNFSGSTLTALEKMYTEREAPGNQQIEFDTVRERELAQLQRYTSSDNVSIDPDRVRNVMDGIHSDGDWPLDQVTRFLNLALHCTKSRATKRPTMSEAMGRLEEMYLLAEGVRTGDFNLTAFNKKKSLDRMTSDIGESVVSPVKLAAESPTENDTLCVICCSAPRSAEFQPCGHCVLCHNCAMGMATNGDSCPTCLSKIDEVLSRFEVV</sequence>
<dbReference type="Pfam" id="PF13920">
    <property type="entry name" value="zf-C3HC4_3"/>
    <property type="match status" value="1"/>
</dbReference>
<evidence type="ECO:0000256" key="5">
    <source>
        <dbReference type="ARBA" id="ARBA00022777"/>
    </source>
</evidence>
<feature type="region of interest" description="Disordered" evidence="11">
    <location>
        <begin position="538"/>
        <end position="558"/>
    </location>
</feature>
<feature type="compositionally biased region" description="Polar residues" evidence="11">
    <location>
        <begin position="7"/>
        <end position="18"/>
    </location>
</feature>
<keyword evidence="4" id="KW-0547">Nucleotide-binding</keyword>
<dbReference type="GeneID" id="25904409"/>
<dbReference type="GO" id="GO:0004674">
    <property type="term" value="F:protein serine/threonine kinase activity"/>
    <property type="evidence" value="ECO:0007669"/>
    <property type="project" value="UniProtKB-KW"/>
</dbReference>
<dbReference type="PANTHER" id="PTHR48006">
    <property type="entry name" value="LEUCINE-RICH REPEAT-CONTAINING PROTEIN DDB_G0281931-RELATED"/>
    <property type="match status" value="1"/>
</dbReference>
<keyword evidence="9" id="KW-0863">Zinc-finger</keyword>
<keyword evidence="3" id="KW-0808">Transferase</keyword>
<dbReference type="InterPro" id="IPR051824">
    <property type="entry name" value="LRR_Rcpt-Like_S/T_Kinase"/>
</dbReference>
<dbReference type="EC" id="2.7.11.1" evidence="1"/>
<dbReference type="GO" id="GO:0008270">
    <property type="term" value="F:zinc ion binding"/>
    <property type="evidence" value="ECO:0007669"/>
    <property type="project" value="UniProtKB-KW"/>
</dbReference>
<feature type="compositionally biased region" description="Basic and acidic residues" evidence="11">
    <location>
        <begin position="168"/>
        <end position="184"/>
    </location>
</feature>
<dbReference type="InterPro" id="IPR001841">
    <property type="entry name" value="Znf_RING"/>
</dbReference>
<dbReference type="InterPro" id="IPR000719">
    <property type="entry name" value="Prot_kinase_dom"/>
</dbReference>
<protein>
    <recommendedName>
        <fullName evidence="1">non-specific serine/threonine protein kinase</fullName>
        <ecNumber evidence="1">2.7.11.1</ecNumber>
    </recommendedName>
</protein>